<dbReference type="EMBL" id="UZAF01019786">
    <property type="protein sequence ID" value="VDO63544.1"/>
    <property type="molecule type" value="Genomic_DNA"/>
</dbReference>
<organism evidence="3">
    <name type="scientific">Haemonchus placei</name>
    <name type="common">Barber's pole worm</name>
    <dbReference type="NCBI Taxonomy" id="6290"/>
    <lineage>
        <taxon>Eukaryota</taxon>
        <taxon>Metazoa</taxon>
        <taxon>Ecdysozoa</taxon>
        <taxon>Nematoda</taxon>
        <taxon>Chromadorea</taxon>
        <taxon>Rhabditida</taxon>
        <taxon>Rhabditina</taxon>
        <taxon>Rhabditomorpha</taxon>
        <taxon>Strongyloidea</taxon>
        <taxon>Trichostrongylidae</taxon>
        <taxon>Haemonchus</taxon>
    </lineage>
</organism>
<reference evidence="1 2" key="2">
    <citation type="submission" date="2018-11" db="EMBL/GenBank/DDBJ databases">
        <authorList>
            <consortium name="Pathogen Informatics"/>
        </authorList>
    </citation>
    <scope>NUCLEOTIDE SEQUENCE [LARGE SCALE GENOMIC DNA]</scope>
    <source>
        <strain evidence="1 2">MHpl1</strain>
    </source>
</reference>
<dbReference type="Proteomes" id="UP000268014">
    <property type="component" value="Unassembled WGS sequence"/>
</dbReference>
<protein>
    <submittedName>
        <fullName evidence="1 3">Uncharacterized protein</fullName>
    </submittedName>
</protein>
<dbReference type="AlphaFoldDB" id="A0A0N4WZ03"/>
<name>A0A0N4WZ03_HAEPC</name>
<evidence type="ECO:0000313" key="2">
    <source>
        <dbReference type="Proteomes" id="UP000268014"/>
    </source>
</evidence>
<gene>
    <name evidence="1" type="ORF">HPLM_LOCUS17130</name>
</gene>
<dbReference type="WBParaSite" id="HPLM_0001713801-mRNA-1">
    <property type="protein sequence ID" value="HPLM_0001713801-mRNA-1"/>
    <property type="gene ID" value="HPLM_0001713801"/>
</dbReference>
<proteinExistence type="predicted"/>
<reference evidence="3" key="1">
    <citation type="submission" date="2017-02" db="UniProtKB">
        <authorList>
            <consortium name="WormBaseParasite"/>
        </authorList>
    </citation>
    <scope>IDENTIFICATION</scope>
</reference>
<accession>A0A0N4WZ03</accession>
<evidence type="ECO:0000313" key="3">
    <source>
        <dbReference type="WBParaSite" id="HPLM_0001713801-mRNA-1"/>
    </source>
</evidence>
<keyword evidence="2" id="KW-1185">Reference proteome</keyword>
<evidence type="ECO:0000313" key="1">
    <source>
        <dbReference type="EMBL" id="VDO63544.1"/>
    </source>
</evidence>
<sequence length="43" mass="4787">MNIVFLKFSLKSTFLHPLSNSVSTRSACSMFGVMSTMSSAKRR</sequence>